<gene>
    <name evidence="2" type="ORF">GXP69_06985</name>
</gene>
<keyword evidence="3" id="KW-1185">Reference proteome</keyword>
<dbReference type="AlphaFoldDB" id="A0A6B3LNF9"/>
<dbReference type="Proteomes" id="UP000474777">
    <property type="component" value="Unassembled WGS sequence"/>
</dbReference>
<name>A0A6B3LNF9_9BACT</name>
<keyword evidence="2" id="KW-0645">Protease</keyword>
<keyword evidence="1" id="KW-1133">Transmembrane helix</keyword>
<keyword evidence="2" id="KW-0378">Hydrolase</keyword>
<dbReference type="SUPFAM" id="SSF49464">
    <property type="entry name" value="Carboxypeptidase regulatory domain-like"/>
    <property type="match status" value="1"/>
</dbReference>
<keyword evidence="2" id="KW-0121">Carboxypeptidase</keyword>
<protein>
    <submittedName>
        <fullName evidence="2">Carboxypeptidase-like regulatory domain-containing protein</fullName>
    </submittedName>
</protein>
<dbReference type="GO" id="GO:0004180">
    <property type="term" value="F:carboxypeptidase activity"/>
    <property type="evidence" value="ECO:0007669"/>
    <property type="project" value="UniProtKB-KW"/>
</dbReference>
<feature type="transmembrane region" description="Helical" evidence="1">
    <location>
        <begin position="21"/>
        <end position="44"/>
    </location>
</feature>
<organism evidence="2 3">
    <name type="scientific">Pontibacter burrus</name>
    <dbReference type="NCBI Taxonomy" id="2704466"/>
    <lineage>
        <taxon>Bacteria</taxon>
        <taxon>Pseudomonadati</taxon>
        <taxon>Bacteroidota</taxon>
        <taxon>Cytophagia</taxon>
        <taxon>Cytophagales</taxon>
        <taxon>Hymenobacteraceae</taxon>
        <taxon>Pontibacter</taxon>
    </lineage>
</organism>
<comment type="caution">
    <text evidence="2">The sequence shown here is derived from an EMBL/GenBank/DDBJ whole genome shotgun (WGS) entry which is preliminary data.</text>
</comment>
<evidence type="ECO:0000256" key="1">
    <source>
        <dbReference type="SAM" id="Phobius"/>
    </source>
</evidence>
<proteinExistence type="predicted"/>
<evidence type="ECO:0000313" key="2">
    <source>
        <dbReference type="EMBL" id="NEM97433.1"/>
    </source>
</evidence>
<reference evidence="2 3" key="1">
    <citation type="submission" date="2020-02" db="EMBL/GenBank/DDBJ databases">
        <authorList>
            <person name="Kim M.K."/>
        </authorList>
    </citation>
    <scope>NUCLEOTIDE SEQUENCE [LARGE SCALE GENOMIC DNA]</scope>
    <source>
        <strain evidence="2 3">BT327</strain>
    </source>
</reference>
<dbReference type="EMBL" id="JAAGWD010000002">
    <property type="protein sequence ID" value="NEM97433.1"/>
    <property type="molecule type" value="Genomic_DNA"/>
</dbReference>
<accession>A0A6B3LNF9</accession>
<dbReference type="RefSeq" id="WP_163913767.1">
    <property type="nucleotide sequence ID" value="NZ_JAAGWD010000002.1"/>
</dbReference>
<dbReference type="Pfam" id="PF13715">
    <property type="entry name" value="CarbopepD_reg_2"/>
    <property type="match status" value="1"/>
</dbReference>
<keyword evidence="1" id="KW-0472">Membrane</keyword>
<evidence type="ECO:0000313" key="3">
    <source>
        <dbReference type="Proteomes" id="UP000474777"/>
    </source>
</evidence>
<dbReference type="Gene3D" id="2.60.40.1120">
    <property type="entry name" value="Carboxypeptidase-like, regulatory domain"/>
    <property type="match status" value="1"/>
</dbReference>
<keyword evidence="1" id="KW-0812">Transmembrane</keyword>
<sequence>MAQVSRNAVSKEYRCIYQGRIIFYGVLSYIAIVNLKHIPFLAMLSIVPKRLIGTLLFMLPCVMLYAQTYSIEGTVKSAENGQSIPFVAVGLKNSSTGITADGRGKFKLSLKAQNLTDTLYFSAIGYSNLLIPVKKLIGREFKKEIYDSNQNSYNKAFYLSPKPVALGTVEVKASSVKWKEVRVGYNISKGASSWHEFEPLDTLLSGVTGQEIGNNFRTKKYPVYLKDFNFGLHGSGNLAVTIRLRIYSIRNNLPHESLLDRDIVVKIPRHHTGWIKVNLEQYNIKLDQDFAVALEWINEANSLNRNSLMTFAKIPKDQITFYRDAKTSLWRKLHATSIGMYVSLLYE</sequence>
<dbReference type="InterPro" id="IPR008969">
    <property type="entry name" value="CarboxyPept-like_regulatory"/>
</dbReference>